<comment type="similarity">
    <text evidence="8">Belongs to the P-Pant transferase superfamily. AcpS family.</text>
</comment>
<sequence length="136" mass="15492">MISCGVDIVEMDTMRVTYMRQGERLLERLLTKHEQAEWSRLRQPERQVAYLAKRFAAKEALLKAIKTGLSQGFSWQQIEVVKAESGAVSFKLSPDFYANLVKVASLSDYSSDKNLEIALSLSDSLHYAIAQVFIMW</sequence>
<evidence type="ECO:0000256" key="5">
    <source>
        <dbReference type="ARBA" id="ARBA00022842"/>
    </source>
</evidence>
<protein>
    <recommendedName>
        <fullName evidence="8">Holo-[acyl-carrier-protein] synthase</fullName>
        <shortName evidence="8">Holo-ACP synthase</shortName>
        <ecNumber evidence="8">2.7.8.7</ecNumber>
    </recommendedName>
    <alternativeName>
        <fullName evidence="8">4'-phosphopantetheinyl transferase AcpS</fullName>
    </alternativeName>
</protein>
<accession>A0A133YFQ1</accession>
<dbReference type="PATRIC" id="fig|1497955.3.peg.475"/>
<dbReference type="RefSeq" id="WP_066713455.1">
    <property type="nucleotide sequence ID" value="NZ_CP118869.1"/>
</dbReference>
<dbReference type="EMBL" id="LSCV01000008">
    <property type="protein sequence ID" value="KXB42020.1"/>
    <property type="molecule type" value="Genomic_DNA"/>
</dbReference>
<dbReference type="SUPFAM" id="SSF56214">
    <property type="entry name" value="4'-phosphopantetheinyl transferase"/>
    <property type="match status" value="1"/>
</dbReference>
<dbReference type="NCBIfam" id="TIGR00516">
    <property type="entry name" value="acpS"/>
    <property type="match status" value="1"/>
</dbReference>
<evidence type="ECO:0000256" key="1">
    <source>
        <dbReference type="ARBA" id="ARBA00022516"/>
    </source>
</evidence>
<evidence type="ECO:0000256" key="4">
    <source>
        <dbReference type="ARBA" id="ARBA00022832"/>
    </source>
</evidence>
<dbReference type="GO" id="GO:0005737">
    <property type="term" value="C:cytoplasm"/>
    <property type="evidence" value="ECO:0007669"/>
    <property type="project" value="UniProtKB-SubCell"/>
</dbReference>
<dbReference type="NCBIfam" id="TIGR00556">
    <property type="entry name" value="pantethn_trn"/>
    <property type="match status" value="1"/>
</dbReference>
<keyword evidence="3 8" id="KW-0479">Metal-binding</keyword>
<dbReference type="GO" id="GO:0006633">
    <property type="term" value="P:fatty acid biosynthetic process"/>
    <property type="evidence" value="ECO:0007669"/>
    <property type="project" value="UniProtKB-UniRule"/>
</dbReference>
<name>A0A133YFQ1_9FIRM</name>
<evidence type="ECO:0000256" key="6">
    <source>
        <dbReference type="ARBA" id="ARBA00023098"/>
    </source>
</evidence>
<evidence type="ECO:0000313" key="10">
    <source>
        <dbReference type="EMBL" id="KXB42020.1"/>
    </source>
</evidence>
<evidence type="ECO:0000256" key="7">
    <source>
        <dbReference type="ARBA" id="ARBA00023160"/>
    </source>
</evidence>
<comment type="function">
    <text evidence="8">Transfers the 4'-phosphopantetheine moiety from coenzyme A to a Ser of acyl-carrier-protein.</text>
</comment>
<comment type="catalytic activity">
    <reaction evidence="8">
        <text>apo-[ACP] + CoA = holo-[ACP] + adenosine 3',5'-bisphosphate + H(+)</text>
        <dbReference type="Rhea" id="RHEA:12068"/>
        <dbReference type="Rhea" id="RHEA-COMP:9685"/>
        <dbReference type="Rhea" id="RHEA-COMP:9690"/>
        <dbReference type="ChEBI" id="CHEBI:15378"/>
        <dbReference type="ChEBI" id="CHEBI:29999"/>
        <dbReference type="ChEBI" id="CHEBI:57287"/>
        <dbReference type="ChEBI" id="CHEBI:58343"/>
        <dbReference type="ChEBI" id="CHEBI:64479"/>
        <dbReference type="EC" id="2.7.8.7"/>
    </reaction>
</comment>
<keyword evidence="8" id="KW-0963">Cytoplasm</keyword>
<dbReference type="STRING" id="1497955.HMPREF1872_00494"/>
<comment type="caution">
    <text evidence="10">The sequence shown here is derived from an EMBL/GenBank/DDBJ whole genome shotgun (WGS) entry which is preliminary data.</text>
</comment>
<keyword evidence="7 8" id="KW-0275">Fatty acid biosynthesis</keyword>
<dbReference type="Pfam" id="PF01648">
    <property type="entry name" value="ACPS"/>
    <property type="match status" value="1"/>
</dbReference>
<proteinExistence type="inferred from homology"/>
<keyword evidence="1 8" id="KW-0444">Lipid biosynthesis</keyword>
<keyword evidence="5 8" id="KW-0460">Magnesium</keyword>
<keyword evidence="6 8" id="KW-0443">Lipid metabolism</keyword>
<gene>
    <name evidence="8" type="primary">acpS</name>
    <name evidence="10" type="ORF">HMPREF1872_00494</name>
</gene>
<feature type="binding site" evidence="8">
    <location>
        <position position="7"/>
    </location>
    <ligand>
        <name>Mg(2+)</name>
        <dbReference type="ChEBI" id="CHEBI:18420"/>
    </ligand>
</feature>
<keyword evidence="11" id="KW-1185">Reference proteome</keyword>
<keyword evidence="2 8" id="KW-0808">Transferase</keyword>
<evidence type="ECO:0000256" key="2">
    <source>
        <dbReference type="ARBA" id="ARBA00022679"/>
    </source>
</evidence>
<dbReference type="OrthoDB" id="517356at2"/>
<dbReference type="Gene3D" id="3.90.470.20">
    <property type="entry name" value="4'-phosphopantetheinyl transferase domain"/>
    <property type="match status" value="1"/>
</dbReference>
<dbReference type="InterPro" id="IPR004568">
    <property type="entry name" value="Ppantetheine-prot_Trfase_dom"/>
</dbReference>
<dbReference type="InterPro" id="IPR037143">
    <property type="entry name" value="4-PPantetheinyl_Trfase_dom_sf"/>
</dbReference>
<dbReference type="GO" id="GO:0008897">
    <property type="term" value="F:holo-[acyl-carrier-protein] synthase activity"/>
    <property type="evidence" value="ECO:0007669"/>
    <property type="project" value="UniProtKB-UniRule"/>
</dbReference>
<dbReference type="GO" id="GO:0000287">
    <property type="term" value="F:magnesium ion binding"/>
    <property type="evidence" value="ECO:0007669"/>
    <property type="project" value="UniProtKB-UniRule"/>
</dbReference>
<evidence type="ECO:0000259" key="9">
    <source>
        <dbReference type="Pfam" id="PF01648"/>
    </source>
</evidence>
<feature type="domain" description="4'-phosphopantetheinyl transferase" evidence="9">
    <location>
        <begin position="3"/>
        <end position="106"/>
    </location>
</feature>
<dbReference type="HAMAP" id="MF_00101">
    <property type="entry name" value="AcpS"/>
    <property type="match status" value="1"/>
</dbReference>
<reference evidence="11" key="1">
    <citation type="submission" date="2016-01" db="EMBL/GenBank/DDBJ databases">
        <authorList>
            <person name="Mitreva M."/>
            <person name="Pepin K.H."/>
            <person name="Mihindukulasuriya K.A."/>
            <person name="Fulton R."/>
            <person name="Fronick C."/>
            <person name="O'Laughlin M."/>
            <person name="Miner T."/>
            <person name="Herter B."/>
            <person name="Rosa B.A."/>
            <person name="Cordes M."/>
            <person name="Tomlinson C."/>
            <person name="Wollam A."/>
            <person name="Palsikar V.B."/>
            <person name="Mardis E.R."/>
            <person name="Wilson R.K."/>
        </authorList>
    </citation>
    <scope>NUCLEOTIDE SEQUENCE [LARGE SCALE GENOMIC DNA]</scope>
    <source>
        <strain evidence="11">KA00274</strain>
    </source>
</reference>
<dbReference type="Proteomes" id="UP000070080">
    <property type="component" value="Unassembled WGS sequence"/>
</dbReference>
<dbReference type="AlphaFoldDB" id="A0A133YFQ1"/>
<feature type="binding site" evidence="8">
    <location>
        <position position="59"/>
    </location>
    <ligand>
        <name>Mg(2+)</name>
        <dbReference type="ChEBI" id="CHEBI:18420"/>
    </ligand>
</feature>
<keyword evidence="4 8" id="KW-0276">Fatty acid metabolism</keyword>
<evidence type="ECO:0000313" key="11">
    <source>
        <dbReference type="Proteomes" id="UP000070080"/>
    </source>
</evidence>
<dbReference type="InterPro" id="IPR002582">
    <property type="entry name" value="ACPS"/>
</dbReference>
<dbReference type="EC" id="2.7.8.7" evidence="8"/>
<evidence type="ECO:0000256" key="3">
    <source>
        <dbReference type="ARBA" id="ARBA00022723"/>
    </source>
</evidence>
<organism evidence="10 11">
    <name type="scientific">Amygdalobacter nucleatus</name>
    <dbReference type="NCBI Taxonomy" id="3029274"/>
    <lineage>
        <taxon>Bacteria</taxon>
        <taxon>Bacillati</taxon>
        <taxon>Bacillota</taxon>
        <taxon>Clostridia</taxon>
        <taxon>Eubacteriales</taxon>
        <taxon>Oscillospiraceae</taxon>
        <taxon>Amygdalobacter</taxon>
    </lineage>
</organism>
<comment type="subcellular location">
    <subcellularLocation>
        <location evidence="8">Cytoplasm</location>
    </subcellularLocation>
</comment>
<dbReference type="InterPro" id="IPR008278">
    <property type="entry name" value="4-PPantetheinyl_Trfase_dom"/>
</dbReference>
<comment type="cofactor">
    <cofactor evidence="8">
        <name>Mg(2+)</name>
        <dbReference type="ChEBI" id="CHEBI:18420"/>
    </cofactor>
</comment>
<evidence type="ECO:0000256" key="8">
    <source>
        <dbReference type="HAMAP-Rule" id="MF_00101"/>
    </source>
</evidence>